<comment type="subunit">
    <text evidence="4 13">Heterodimer of LeuC and LeuD.</text>
</comment>
<dbReference type="PANTHER" id="PTHR43822">
    <property type="entry name" value="HOMOACONITASE, MITOCHONDRIAL-RELATED"/>
    <property type="match status" value="1"/>
</dbReference>
<evidence type="ECO:0000256" key="10">
    <source>
        <dbReference type="ARBA" id="ARBA00023014"/>
    </source>
</evidence>
<comment type="similarity">
    <text evidence="13">Belongs to the aconitase/IPM isomerase family. LeuC type 1 subfamily.</text>
</comment>
<dbReference type="PROSITE" id="PS01244">
    <property type="entry name" value="ACONITASE_2"/>
    <property type="match status" value="1"/>
</dbReference>
<feature type="binding site" evidence="13">
    <location>
        <position position="362"/>
    </location>
    <ligand>
        <name>[4Fe-4S] cluster</name>
        <dbReference type="ChEBI" id="CHEBI:49883"/>
    </ligand>
</feature>
<evidence type="ECO:0000256" key="9">
    <source>
        <dbReference type="ARBA" id="ARBA00023004"/>
    </source>
</evidence>
<name>A0A1G6KIR0_9GAMM</name>
<evidence type="ECO:0000256" key="2">
    <source>
        <dbReference type="ARBA" id="ARBA00002695"/>
    </source>
</evidence>
<evidence type="ECO:0000256" key="13">
    <source>
        <dbReference type="HAMAP-Rule" id="MF_01026"/>
    </source>
</evidence>
<protein>
    <recommendedName>
        <fullName evidence="13">3-isopropylmalate dehydratase large subunit</fullName>
        <ecNumber evidence="13">4.2.1.33</ecNumber>
    </recommendedName>
    <alternativeName>
        <fullName evidence="13">Alpha-IPM isomerase</fullName>
        <shortName evidence="13">IPMI</shortName>
    </alternativeName>
    <alternativeName>
        <fullName evidence="13">Isopropylmalate isomerase</fullName>
    </alternativeName>
</protein>
<dbReference type="GO" id="GO:0003861">
    <property type="term" value="F:3-isopropylmalate dehydratase activity"/>
    <property type="evidence" value="ECO:0007669"/>
    <property type="project" value="UniProtKB-UniRule"/>
</dbReference>
<organism evidence="15 16">
    <name type="scientific">Acinetobacter marinus</name>
    <dbReference type="NCBI Taxonomy" id="281375"/>
    <lineage>
        <taxon>Bacteria</taxon>
        <taxon>Pseudomonadati</taxon>
        <taxon>Pseudomonadota</taxon>
        <taxon>Gammaproteobacteria</taxon>
        <taxon>Moraxellales</taxon>
        <taxon>Moraxellaceae</taxon>
        <taxon>Acinetobacter</taxon>
    </lineage>
</organism>
<feature type="binding site" evidence="13">
    <location>
        <position position="423"/>
    </location>
    <ligand>
        <name>[4Fe-4S] cluster</name>
        <dbReference type="ChEBI" id="CHEBI:49883"/>
    </ligand>
</feature>
<evidence type="ECO:0000256" key="5">
    <source>
        <dbReference type="ARBA" id="ARBA00022430"/>
    </source>
</evidence>
<dbReference type="PRINTS" id="PR00415">
    <property type="entry name" value="ACONITASE"/>
</dbReference>
<comment type="catalytic activity">
    <reaction evidence="1 13">
        <text>(2R,3S)-3-isopropylmalate = (2S)-2-isopropylmalate</text>
        <dbReference type="Rhea" id="RHEA:32287"/>
        <dbReference type="ChEBI" id="CHEBI:1178"/>
        <dbReference type="ChEBI" id="CHEBI:35121"/>
        <dbReference type="EC" id="4.2.1.33"/>
    </reaction>
</comment>
<dbReference type="OrthoDB" id="9802769at2"/>
<dbReference type="NCBIfam" id="NF004016">
    <property type="entry name" value="PRK05478.1"/>
    <property type="match status" value="1"/>
</dbReference>
<keyword evidence="5 13" id="KW-0432">Leucine biosynthesis</keyword>
<dbReference type="InterPro" id="IPR015931">
    <property type="entry name" value="Acnase/IPM_dHydase_lsu_aba_1/3"/>
</dbReference>
<dbReference type="Pfam" id="PF00330">
    <property type="entry name" value="Aconitase"/>
    <property type="match status" value="1"/>
</dbReference>
<evidence type="ECO:0000256" key="1">
    <source>
        <dbReference type="ARBA" id="ARBA00000491"/>
    </source>
</evidence>
<keyword evidence="9 13" id="KW-0408">Iron</keyword>
<dbReference type="AlphaFoldDB" id="A0A1G6KIR0"/>
<dbReference type="GO" id="GO:0009098">
    <property type="term" value="P:L-leucine biosynthetic process"/>
    <property type="evidence" value="ECO:0007669"/>
    <property type="project" value="UniProtKB-UniRule"/>
</dbReference>
<dbReference type="Gene3D" id="3.30.499.10">
    <property type="entry name" value="Aconitase, domain 3"/>
    <property type="match status" value="2"/>
</dbReference>
<comment type="function">
    <text evidence="2 13">Catalyzes the isomerization between 2-isopropylmalate and 3-isopropylmalate, via the formation of 2-isopropylmaleate.</text>
</comment>
<keyword evidence="7 13" id="KW-0028">Amino-acid biosynthesis</keyword>
<dbReference type="NCBIfam" id="TIGR00170">
    <property type="entry name" value="leuC"/>
    <property type="match status" value="1"/>
</dbReference>
<accession>A0A1G6KIR0</accession>
<evidence type="ECO:0000256" key="6">
    <source>
        <dbReference type="ARBA" id="ARBA00022485"/>
    </source>
</evidence>
<comment type="pathway">
    <text evidence="3 13">Amino-acid biosynthesis; L-leucine biosynthesis; L-leucine from 3-methyl-2-oxobutanoate: step 2/4.</text>
</comment>
<gene>
    <name evidence="13" type="primary">leuC</name>
    <name evidence="15" type="ORF">SAMN05421749_10476</name>
</gene>
<sequence length="481" mass="52385">MAGKTPNNQAQGKTLYDKLWDDHLVKQRDDGSSLIYIDRHLLHEVTSPQAFEGLQLAGRKPWRLSANIATPDHNVPTSQKERAEGIAGIKDDTSRIQVQTLDDNCATFNIVEFKINDERQGIVHVIGPEQGLVLPGMTVVCGDSHTATHGALGCLAHGIGTSEVEHVLATQCLVQKKMKNMLIRVDGKLGKGVTPKDVVLAIIAKIGTAGGTGHAMEFGGQVFRDMTIEGRMTVCNMAIEAGARVGLVAVDQETIDYVQDRPYAPQGEQWDQAVEYWGNLHSDDDAVFDTVIELQGEDIEPQVSWGTSPEMVIPVTQNVPTLQQAKDDVQRKDWTRAYQYMGLTEGQALADIQLDRVFIGSCTNSRIEDMREAAEVIKGRKVSPTLKQAMIVPGSGIVKKQAEAEGLDKIFVEAGFEWREPGCSMCLAMNADKLQSGEHCASTSNRNFEGRQGNGGRTHLVSPAMAAAAAIAGHFVDVRTF</sequence>
<dbReference type="InterPro" id="IPR001030">
    <property type="entry name" value="Acoase/IPM_deHydtase_lsu_aba"/>
</dbReference>
<dbReference type="EC" id="4.2.1.33" evidence="13"/>
<keyword evidence="8 13" id="KW-0479">Metal-binding</keyword>
<evidence type="ECO:0000256" key="12">
    <source>
        <dbReference type="ARBA" id="ARBA00023304"/>
    </source>
</evidence>
<evidence type="ECO:0000313" key="16">
    <source>
        <dbReference type="Proteomes" id="UP000242317"/>
    </source>
</evidence>
<dbReference type="UniPathway" id="UPA00048">
    <property type="reaction ID" value="UER00071"/>
</dbReference>
<evidence type="ECO:0000256" key="7">
    <source>
        <dbReference type="ARBA" id="ARBA00022605"/>
    </source>
</evidence>
<evidence type="ECO:0000256" key="4">
    <source>
        <dbReference type="ARBA" id="ARBA00011271"/>
    </source>
</evidence>
<feature type="domain" description="Aconitase/3-isopropylmalate dehydratase large subunit alpha/beta/alpha" evidence="14">
    <location>
        <begin position="17"/>
        <end position="473"/>
    </location>
</feature>
<dbReference type="HAMAP" id="MF_01026">
    <property type="entry name" value="LeuC_type1"/>
    <property type="match status" value="1"/>
</dbReference>
<evidence type="ECO:0000256" key="11">
    <source>
        <dbReference type="ARBA" id="ARBA00023239"/>
    </source>
</evidence>
<reference evidence="16" key="1">
    <citation type="submission" date="2016-09" db="EMBL/GenBank/DDBJ databases">
        <authorList>
            <person name="Varghese N."/>
            <person name="Submissions S."/>
        </authorList>
    </citation>
    <scope>NUCLEOTIDE SEQUENCE [LARGE SCALE GENOMIC DNA]</scope>
    <source>
        <strain evidence="16">ANC 3699</strain>
    </source>
</reference>
<keyword evidence="6 13" id="KW-0004">4Fe-4S</keyword>
<dbReference type="Proteomes" id="UP000242317">
    <property type="component" value="Unassembled WGS sequence"/>
</dbReference>
<dbReference type="GO" id="GO:0051539">
    <property type="term" value="F:4 iron, 4 sulfur cluster binding"/>
    <property type="evidence" value="ECO:0007669"/>
    <property type="project" value="UniProtKB-KW"/>
</dbReference>
<comment type="cofactor">
    <cofactor evidence="13">
        <name>[4Fe-4S] cluster</name>
        <dbReference type="ChEBI" id="CHEBI:49883"/>
    </cofactor>
    <text evidence="13">Binds 1 [4Fe-4S] cluster per subunit.</text>
</comment>
<dbReference type="SUPFAM" id="SSF53732">
    <property type="entry name" value="Aconitase iron-sulfur domain"/>
    <property type="match status" value="1"/>
</dbReference>
<evidence type="ECO:0000313" key="15">
    <source>
        <dbReference type="EMBL" id="SDC30844.1"/>
    </source>
</evidence>
<dbReference type="GO" id="GO:0046872">
    <property type="term" value="F:metal ion binding"/>
    <property type="evidence" value="ECO:0007669"/>
    <property type="project" value="UniProtKB-KW"/>
</dbReference>
<keyword evidence="16" id="KW-1185">Reference proteome</keyword>
<dbReference type="InterPro" id="IPR033941">
    <property type="entry name" value="IPMI_cat"/>
</dbReference>
<dbReference type="InterPro" id="IPR050067">
    <property type="entry name" value="IPM_dehydratase_rel_enz"/>
</dbReference>
<dbReference type="PROSITE" id="PS00450">
    <property type="entry name" value="ACONITASE_1"/>
    <property type="match status" value="1"/>
</dbReference>
<keyword evidence="10 13" id="KW-0411">Iron-sulfur</keyword>
<dbReference type="InterPro" id="IPR004430">
    <property type="entry name" value="3-IsopropMal_deHydase_lsu"/>
</dbReference>
<keyword evidence="11 13" id="KW-0456">Lyase</keyword>
<dbReference type="PANTHER" id="PTHR43822:SF9">
    <property type="entry name" value="3-ISOPROPYLMALATE DEHYDRATASE"/>
    <property type="match status" value="1"/>
</dbReference>
<dbReference type="CDD" id="cd01583">
    <property type="entry name" value="IPMI"/>
    <property type="match status" value="1"/>
</dbReference>
<dbReference type="InterPro" id="IPR018136">
    <property type="entry name" value="Aconitase_4Fe-4S_BS"/>
</dbReference>
<dbReference type="NCBIfam" id="NF009116">
    <property type="entry name" value="PRK12466.1"/>
    <property type="match status" value="1"/>
</dbReference>
<proteinExistence type="inferred from homology"/>
<dbReference type="InterPro" id="IPR036008">
    <property type="entry name" value="Aconitase_4Fe-4S_dom"/>
</dbReference>
<dbReference type="RefSeq" id="WP_092618976.1">
    <property type="nucleotide sequence ID" value="NZ_FMYK01000004.1"/>
</dbReference>
<dbReference type="EMBL" id="FMYK01000004">
    <property type="protein sequence ID" value="SDC30844.1"/>
    <property type="molecule type" value="Genomic_DNA"/>
</dbReference>
<evidence type="ECO:0000256" key="8">
    <source>
        <dbReference type="ARBA" id="ARBA00022723"/>
    </source>
</evidence>
<dbReference type="FunFam" id="3.30.499.10:FF:000007">
    <property type="entry name" value="3-isopropylmalate dehydratase large subunit"/>
    <property type="match status" value="1"/>
</dbReference>
<feature type="binding site" evidence="13">
    <location>
        <position position="426"/>
    </location>
    <ligand>
        <name>[4Fe-4S] cluster</name>
        <dbReference type="ChEBI" id="CHEBI:49883"/>
    </ligand>
</feature>
<evidence type="ECO:0000256" key="3">
    <source>
        <dbReference type="ARBA" id="ARBA00004729"/>
    </source>
</evidence>
<keyword evidence="12 13" id="KW-0100">Branched-chain amino acid biosynthesis</keyword>
<evidence type="ECO:0000259" key="14">
    <source>
        <dbReference type="Pfam" id="PF00330"/>
    </source>
</evidence>